<evidence type="ECO:0000256" key="7">
    <source>
        <dbReference type="ARBA" id="ARBA00022839"/>
    </source>
</evidence>
<evidence type="ECO:0000259" key="9">
    <source>
        <dbReference type="Pfam" id="PF01138"/>
    </source>
</evidence>
<keyword evidence="5" id="KW-0378">Hydrolase</keyword>
<feature type="domain" description="Exoribonuclease phosphorolytic" evidence="9">
    <location>
        <begin position="13"/>
        <end position="142"/>
    </location>
</feature>
<dbReference type="CDD" id="cd11366">
    <property type="entry name" value="RNase_PH_archRRP41"/>
    <property type="match status" value="1"/>
</dbReference>
<sequence length="236" mass="26152">MYEERFDKRAFNELRPMEAETGVVPNAKGSARFRIGNTEAIAAVYGPEEVKPRHIEKVDRGVIVCKYDMLPFSVPDRAKPGMDRRDIEISQVITNALNRAIILEDMPRAMINVRVYITQADAGTRCASLTAASMACADAGLPMRDLVAAVAAGKIGDHVCLDLSKEEEDFHEGEGATDVPIAFLPSKNEILLLQLDGRVSRDELKKVIEVGKEGAMKIYELEKEALKRRFSNESKS</sequence>
<dbReference type="GO" id="GO:0016896">
    <property type="term" value="F:RNA exonuclease activity, producing 5'-phosphomonoesters"/>
    <property type="evidence" value="ECO:0007669"/>
    <property type="project" value="InterPro"/>
</dbReference>
<evidence type="ECO:0000256" key="6">
    <source>
        <dbReference type="ARBA" id="ARBA00022835"/>
    </source>
</evidence>
<dbReference type="FunFam" id="3.30.230.70:FF:000004">
    <property type="entry name" value="Exosome complex component Rrp41"/>
    <property type="match status" value="1"/>
</dbReference>
<dbReference type="Pfam" id="PF03725">
    <property type="entry name" value="RNase_PH_C"/>
    <property type="match status" value="1"/>
</dbReference>
<dbReference type="Gene3D" id="3.30.230.70">
    <property type="entry name" value="GHMP Kinase, N-terminal domain"/>
    <property type="match status" value="1"/>
</dbReference>
<dbReference type="GO" id="GO:0016075">
    <property type="term" value="P:rRNA catabolic process"/>
    <property type="evidence" value="ECO:0007669"/>
    <property type="project" value="TreeGrafter"/>
</dbReference>
<dbReference type="AlphaFoldDB" id="F2UU77"/>
<dbReference type="PANTHER" id="PTHR11953">
    <property type="entry name" value="EXOSOME COMPLEX COMPONENT"/>
    <property type="match status" value="1"/>
</dbReference>
<reference evidence="11 12" key="1">
    <citation type="submission" date="2011-03" db="EMBL/GenBank/DDBJ databases">
        <title>A unique three-unit tRNA splicing endonuclease found in ultrasmall Archaea possesses broad substrate specificity.</title>
        <authorList>
            <person name="Fujishima K."/>
            <person name="Sugahara J."/>
            <person name="Miller C.S."/>
            <person name="Baker B.J."/>
            <person name="Di Giulio M."/>
            <person name="Tomita M."/>
            <person name="Banfield J.F."/>
            <person name="Kanai A."/>
        </authorList>
    </citation>
    <scope>NUCLEOTIDE SEQUENCE [LARGE SCALE GENOMIC DNA]</scope>
</reference>
<evidence type="ECO:0000256" key="2">
    <source>
        <dbReference type="ARBA" id="ARBA00006678"/>
    </source>
</evidence>
<dbReference type="HOGENOM" id="CLU_063514_0_0_2"/>
<dbReference type="GO" id="GO:0000956">
    <property type="term" value="P:nuclear-transcribed mRNA catabolic process"/>
    <property type="evidence" value="ECO:0007669"/>
    <property type="project" value="UniProtKB-ARBA"/>
</dbReference>
<dbReference type="EMBL" id="GL876964">
    <property type="protein sequence ID" value="EGD71888.1"/>
    <property type="molecule type" value="Genomic_DNA"/>
</dbReference>
<comment type="similarity">
    <text evidence="2">Belongs to the RNase PH family.</text>
</comment>
<dbReference type="PANTHER" id="PTHR11953:SF0">
    <property type="entry name" value="EXOSOME COMPLEX COMPONENT RRP41"/>
    <property type="match status" value="1"/>
</dbReference>
<dbReference type="SUPFAM" id="SSF54211">
    <property type="entry name" value="Ribosomal protein S5 domain 2-like"/>
    <property type="match status" value="1"/>
</dbReference>
<evidence type="ECO:0000256" key="5">
    <source>
        <dbReference type="ARBA" id="ARBA00022801"/>
    </source>
</evidence>
<evidence type="ECO:0000313" key="11">
    <source>
        <dbReference type="EMBL" id="EGD71888.1"/>
    </source>
</evidence>
<dbReference type="InterPro" id="IPR011807">
    <property type="entry name" value="Rrp41"/>
</dbReference>
<comment type="subcellular location">
    <subcellularLocation>
        <location evidence="1">Cytoplasm</location>
    </subcellularLocation>
</comment>
<dbReference type="GO" id="GO:0010467">
    <property type="term" value="P:gene expression"/>
    <property type="evidence" value="ECO:0007669"/>
    <property type="project" value="UniProtKB-ARBA"/>
</dbReference>
<keyword evidence="3" id="KW-0963">Cytoplasm</keyword>
<gene>
    <name evidence="11" type="ORF">CSMARM5_0051</name>
</gene>
<accession>F2UU77</accession>
<dbReference type="GO" id="GO:0003723">
    <property type="term" value="F:RNA binding"/>
    <property type="evidence" value="ECO:0007669"/>
    <property type="project" value="TreeGrafter"/>
</dbReference>
<dbReference type="InterPro" id="IPR027408">
    <property type="entry name" value="PNPase/RNase_PH_dom_sf"/>
</dbReference>
<dbReference type="SUPFAM" id="SSF55666">
    <property type="entry name" value="Ribonuclease PH domain 2-like"/>
    <property type="match status" value="1"/>
</dbReference>
<keyword evidence="6" id="KW-0271">Exosome</keyword>
<dbReference type="InterPro" id="IPR020568">
    <property type="entry name" value="Ribosomal_Su5_D2-typ_SF"/>
</dbReference>
<protein>
    <submittedName>
        <fullName evidence="11">3' exoribonuclease</fullName>
    </submittedName>
</protein>
<organism evidence="11 12">
    <name type="scientific">Candidatus Parvarchaeum acidophilus ARMAN-5_'5-way FS'</name>
    <dbReference type="NCBI Taxonomy" id="994838"/>
    <lineage>
        <taxon>Archaea</taxon>
        <taxon>Candidatus Parvarchaeota</taxon>
        <taxon>Candidatus Parvarchaeum</taxon>
    </lineage>
</organism>
<evidence type="ECO:0000256" key="1">
    <source>
        <dbReference type="ARBA" id="ARBA00004496"/>
    </source>
</evidence>
<keyword evidence="7" id="KW-0269">Exonuclease</keyword>
<dbReference type="InterPro" id="IPR050080">
    <property type="entry name" value="RNase_PH"/>
</dbReference>
<dbReference type="Proteomes" id="UP000243774">
    <property type="component" value="Unassembled WGS sequence"/>
</dbReference>
<feature type="domain" description="Exoribonuclease phosphorolytic" evidence="10">
    <location>
        <begin position="145"/>
        <end position="214"/>
    </location>
</feature>
<dbReference type="InterPro" id="IPR036345">
    <property type="entry name" value="ExoRNase_PH_dom2_sf"/>
</dbReference>
<dbReference type="InterPro" id="IPR015847">
    <property type="entry name" value="ExoRNase_PH_dom2"/>
</dbReference>
<evidence type="ECO:0000313" key="12">
    <source>
        <dbReference type="Proteomes" id="UP000243774"/>
    </source>
</evidence>
<evidence type="ECO:0000259" key="10">
    <source>
        <dbReference type="Pfam" id="PF03725"/>
    </source>
</evidence>
<keyword evidence="4" id="KW-0540">Nuclease</keyword>
<evidence type="ECO:0000256" key="8">
    <source>
        <dbReference type="ARBA" id="ARBA00062149"/>
    </source>
</evidence>
<evidence type="ECO:0000256" key="4">
    <source>
        <dbReference type="ARBA" id="ARBA00022722"/>
    </source>
</evidence>
<evidence type="ECO:0000256" key="3">
    <source>
        <dbReference type="ARBA" id="ARBA00022490"/>
    </source>
</evidence>
<proteinExistence type="inferred from homology"/>
<dbReference type="InterPro" id="IPR001247">
    <property type="entry name" value="ExoRNase_PH_dom1"/>
</dbReference>
<dbReference type="Pfam" id="PF01138">
    <property type="entry name" value="RNase_PH"/>
    <property type="match status" value="1"/>
</dbReference>
<dbReference type="GO" id="GO:0000177">
    <property type="term" value="C:cytoplasmic exosome (RNase complex)"/>
    <property type="evidence" value="ECO:0007669"/>
    <property type="project" value="TreeGrafter"/>
</dbReference>
<comment type="subunit">
    <text evidence="8">Component of the archaeal exosome complex. Forms a hexameric ring-like arrangement composed of 3 Rrp41-Rrp42 heterodimers. The hexameric ring associates with a trimer of Rrp4 and/or Csl4 subunits.</text>
</comment>
<name>F2UU77_PARA5</name>